<evidence type="ECO:0000313" key="2">
    <source>
        <dbReference type="EMBL" id="MBJ7597510.1"/>
    </source>
</evidence>
<organism evidence="2 3">
    <name type="scientific">Candidatus Nephthysia bennettiae</name>
    <dbReference type="NCBI Taxonomy" id="3127016"/>
    <lineage>
        <taxon>Bacteria</taxon>
        <taxon>Bacillati</taxon>
        <taxon>Candidatus Dormiibacterota</taxon>
        <taxon>Candidatus Dormibacteria</taxon>
        <taxon>Candidatus Dormibacterales</taxon>
        <taxon>Candidatus Dormibacteraceae</taxon>
        <taxon>Candidatus Nephthysia</taxon>
    </lineage>
</organism>
<reference evidence="2" key="1">
    <citation type="submission" date="2020-10" db="EMBL/GenBank/DDBJ databases">
        <title>Ca. Dormibacterota MAGs.</title>
        <authorList>
            <person name="Montgomery K."/>
        </authorList>
    </citation>
    <scope>NUCLEOTIDE SEQUENCE [LARGE SCALE GENOMIC DNA]</scope>
    <source>
        <strain evidence="2">SC8812_S17_10</strain>
    </source>
</reference>
<dbReference type="GO" id="GO:0032259">
    <property type="term" value="P:methylation"/>
    <property type="evidence" value="ECO:0007669"/>
    <property type="project" value="UniProtKB-KW"/>
</dbReference>
<evidence type="ECO:0000259" key="1">
    <source>
        <dbReference type="Pfam" id="PF08241"/>
    </source>
</evidence>
<keyword evidence="3" id="KW-1185">Reference proteome</keyword>
<dbReference type="GO" id="GO:0008757">
    <property type="term" value="F:S-adenosylmethionine-dependent methyltransferase activity"/>
    <property type="evidence" value="ECO:0007669"/>
    <property type="project" value="InterPro"/>
</dbReference>
<dbReference type="InterPro" id="IPR029063">
    <property type="entry name" value="SAM-dependent_MTases_sf"/>
</dbReference>
<feature type="domain" description="Methyltransferase type 11" evidence="1">
    <location>
        <begin position="43"/>
        <end position="135"/>
    </location>
</feature>
<keyword evidence="2" id="KW-0489">Methyltransferase</keyword>
<comment type="caution">
    <text evidence="2">The sequence shown here is derived from an EMBL/GenBank/DDBJ whole genome shotgun (WGS) entry which is preliminary data.</text>
</comment>
<dbReference type="Gene3D" id="3.40.50.150">
    <property type="entry name" value="Vaccinia Virus protein VP39"/>
    <property type="match status" value="1"/>
</dbReference>
<dbReference type="RefSeq" id="WP_350341348.1">
    <property type="nucleotide sequence ID" value="NZ_JAEKNR010000064.1"/>
</dbReference>
<dbReference type="CDD" id="cd02440">
    <property type="entry name" value="AdoMet_MTases"/>
    <property type="match status" value="1"/>
</dbReference>
<gene>
    <name evidence="2" type="ORF">JF922_05420</name>
</gene>
<name>A0A934K873_9BACT</name>
<dbReference type="SUPFAM" id="SSF53335">
    <property type="entry name" value="S-adenosyl-L-methionine-dependent methyltransferases"/>
    <property type="match status" value="1"/>
</dbReference>
<dbReference type="PANTHER" id="PTHR43861:SF1">
    <property type="entry name" value="TRANS-ACONITATE 2-METHYLTRANSFERASE"/>
    <property type="match status" value="1"/>
</dbReference>
<dbReference type="EMBL" id="JAEKNR010000064">
    <property type="protein sequence ID" value="MBJ7597510.1"/>
    <property type="molecule type" value="Genomic_DNA"/>
</dbReference>
<sequence length="220" mass="24302">MVDVRTGYANWVPTYEETVQDAMDIALLERLREPSWDAVRRAVDLGCGTGRTGAWLRQQGVASIDGVDITPEMLAVARRRGAHDRLVEADVASTGLESGAYDLVVSCLVDEHLPALRPLYDEAWRLAEPGASLVIVAFHPHFIMATGMPTHFRNGSGENVAIATHIHLLSDQVTAALQAGWTLVEMREGLVDERWLAAKPKWRHLLNHPVSVALVWRKTA</sequence>
<dbReference type="AlphaFoldDB" id="A0A934K873"/>
<accession>A0A934K873</accession>
<dbReference type="Proteomes" id="UP000612893">
    <property type="component" value="Unassembled WGS sequence"/>
</dbReference>
<dbReference type="Pfam" id="PF08241">
    <property type="entry name" value="Methyltransf_11"/>
    <property type="match status" value="1"/>
</dbReference>
<dbReference type="PANTHER" id="PTHR43861">
    <property type="entry name" value="TRANS-ACONITATE 2-METHYLTRANSFERASE-RELATED"/>
    <property type="match status" value="1"/>
</dbReference>
<proteinExistence type="predicted"/>
<evidence type="ECO:0000313" key="3">
    <source>
        <dbReference type="Proteomes" id="UP000612893"/>
    </source>
</evidence>
<protein>
    <submittedName>
        <fullName evidence="2">Class I SAM-dependent methyltransferase</fullName>
    </submittedName>
</protein>
<dbReference type="InterPro" id="IPR013216">
    <property type="entry name" value="Methyltransf_11"/>
</dbReference>
<keyword evidence="2" id="KW-0808">Transferase</keyword>